<dbReference type="Pfam" id="PF01585">
    <property type="entry name" value="G-patch"/>
    <property type="match status" value="1"/>
</dbReference>
<proteinExistence type="predicted"/>
<evidence type="ECO:0000313" key="10">
    <source>
        <dbReference type="EMBL" id="KAL1504251.1"/>
    </source>
</evidence>
<feature type="compositionally biased region" description="Low complexity" evidence="7">
    <location>
        <begin position="145"/>
        <end position="155"/>
    </location>
</feature>
<feature type="domain" description="RRM" evidence="8">
    <location>
        <begin position="274"/>
        <end position="359"/>
    </location>
</feature>
<evidence type="ECO:0000259" key="8">
    <source>
        <dbReference type="PROSITE" id="PS50102"/>
    </source>
</evidence>
<dbReference type="FunFam" id="3.30.70.330:FF:000382">
    <property type="entry name" value="G-patch domain-containing protein"/>
    <property type="match status" value="1"/>
</dbReference>
<evidence type="ECO:0000256" key="5">
    <source>
        <dbReference type="ARBA" id="ARBA00023242"/>
    </source>
</evidence>
<dbReference type="SUPFAM" id="SSF54928">
    <property type="entry name" value="RNA-binding domain, RBD"/>
    <property type="match status" value="1"/>
</dbReference>
<dbReference type="GO" id="GO:0003723">
    <property type="term" value="F:RNA binding"/>
    <property type="evidence" value="ECO:0007669"/>
    <property type="project" value="UniProtKB-UniRule"/>
</dbReference>
<dbReference type="InterPro" id="IPR040052">
    <property type="entry name" value="RBM17"/>
</dbReference>
<keyword evidence="2" id="KW-0507">mRNA processing</keyword>
<dbReference type="Gene3D" id="3.30.70.330">
    <property type="match status" value="1"/>
</dbReference>
<feature type="compositionally biased region" description="Low complexity" evidence="7">
    <location>
        <begin position="40"/>
        <end position="68"/>
    </location>
</feature>
<dbReference type="SMART" id="SM00361">
    <property type="entry name" value="RRM_1"/>
    <property type="match status" value="1"/>
</dbReference>
<protein>
    <recommendedName>
        <fullName evidence="12">RNA-binding motif protein 17</fullName>
    </recommendedName>
</protein>
<gene>
    <name evidence="10" type="ORF">AB1Y20_010660</name>
</gene>
<evidence type="ECO:0000256" key="1">
    <source>
        <dbReference type="ARBA" id="ARBA00004123"/>
    </source>
</evidence>
<feature type="compositionally biased region" description="Low complexity" evidence="7">
    <location>
        <begin position="253"/>
        <end position="264"/>
    </location>
</feature>
<dbReference type="EMBL" id="JBGBPQ010000020">
    <property type="protein sequence ID" value="KAL1504251.1"/>
    <property type="molecule type" value="Genomic_DNA"/>
</dbReference>
<evidence type="ECO:0000256" key="6">
    <source>
        <dbReference type="PROSITE-ProRule" id="PRU00176"/>
    </source>
</evidence>
<keyword evidence="5" id="KW-0539">Nucleus</keyword>
<dbReference type="PROSITE" id="PS50102">
    <property type="entry name" value="RRM"/>
    <property type="match status" value="1"/>
</dbReference>
<sequence>MSMYALAGLDGAADGKKPPAPAPKPTEPAPKRPAPPPAPSAWASNSAAQRMAPAVLAKKSPAVAKAPKPGGGGGASGGADAEFRTVAVGGGKEPVGATGWYKDIKQHYDPAVPNEFEDWLKEENARKKQRELERALQLKQEKASKALSSLAAAAAAGGGEDESKRRRVEGAEREGEGDPGLSMLQKMGWSEGSGLGKMGQGMKTPLMAKKTDSHTGVIVNAPERPAAKPPPPPPPPAALPPPPAGPAGPVAPTPAGAAAAAPKGAVTFRGRPSRVLLLKNMVGPGEVDAELSGEIGEECSKYGEVLKVTIFEVAAGAPPEEAVRIFVKFSKQAAAMKAYIDLDGRFFGGRNVWVCFFSEQNFDSNNLEPTANEPK</sequence>
<keyword evidence="3 6" id="KW-0694">RNA-binding</keyword>
<feature type="compositionally biased region" description="Pro residues" evidence="7">
    <location>
        <begin position="18"/>
        <end position="39"/>
    </location>
</feature>
<comment type="subcellular location">
    <subcellularLocation>
        <location evidence="1">Nucleus</location>
    </subcellularLocation>
</comment>
<dbReference type="GO" id="GO:0071011">
    <property type="term" value="C:precatalytic spliceosome"/>
    <property type="evidence" value="ECO:0007669"/>
    <property type="project" value="TreeGrafter"/>
</dbReference>
<evidence type="ECO:0000259" key="9">
    <source>
        <dbReference type="PROSITE" id="PS50174"/>
    </source>
</evidence>
<dbReference type="Proteomes" id="UP001515480">
    <property type="component" value="Unassembled WGS sequence"/>
</dbReference>
<accession>A0AB34IS58</accession>
<dbReference type="GO" id="GO:0045292">
    <property type="term" value="P:mRNA cis splicing, via spliceosome"/>
    <property type="evidence" value="ECO:0007669"/>
    <property type="project" value="InterPro"/>
</dbReference>
<dbReference type="SMART" id="SM00443">
    <property type="entry name" value="G_patch"/>
    <property type="match status" value="1"/>
</dbReference>
<evidence type="ECO:0000256" key="3">
    <source>
        <dbReference type="ARBA" id="ARBA00022884"/>
    </source>
</evidence>
<feature type="domain" description="G-patch" evidence="9">
    <location>
        <begin position="176"/>
        <end position="222"/>
    </location>
</feature>
<keyword evidence="4" id="KW-0508">mRNA splicing</keyword>
<dbReference type="InterPro" id="IPR000467">
    <property type="entry name" value="G_patch_dom"/>
</dbReference>
<organism evidence="10 11">
    <name type="scientific">Prymnesium parvum</name>
    <name type="common">Toxic golden alga</name>
    <dbReference type="NCBI Taxonomy" id="97485"/>
    <lineage>
        <taxon>Eukaryota</taxon>
        <taxon>Haptista</taxon>
        <taxon>Haptophyta</taxon>
        <taxon>Prymnesiophyceae</taxon>
        <taxon>Prymnesiales</taxon>
        <taxon>Prymnesiaceae</taxon>
        <taxon>Prymnesium</taxon>
    </lineage>
</organism>
<dbReference type="InterPro" id="IPR003954">
    <property type="entry name" value="RRM_euk-type"/>
</dbReference>
<feature type="compositionally biased region" description="Low complexity" evidence="7">
    <location>
        <begin position="1"/>
        <end position="12"/>
    </location>
</feature>
<keyword evidence="11" id="KW-1185">Reference proteome</keyword>
<evidence type="ECO:0008006" key="12">
    <source>
        <dbReference type="Google" id="ProtNLM"/>
    </source>
</evidence>
<feature type="compositionally biased region" description="Pro residues" evidence="7">
    <location>
        <begin position="227"/>
        <end position="252"/>
    </location>
</feature>
<dbReference type="PANTHER" id="PTHR13288">
    <property type="entry name" value="SPLICING FACTOR 45 SPF45"/>
    <property type="match status" value="1"/>
</dbReference>
<name>A0AB34IS58_PRYPA</name>
<evidence type="ECO:0000256" key="2">
    <source>
        <dbReference type="ARBA" id="ARBA00022664"/>
    </source>
</evidence>
<dbReference type="InterPro" id="IPR012677">
    <property type="entry name" value="Nucleotide-bd_a/b_plait_sf"/>
</dbReference>
<dbReference type="InterPro" id="IPR035979">
    <property type="entry name" value="RBD_domain_sf"/>
</dbReference>
<comment type="caution">
    <text evidence="10">The sequence shown here is derived from an EMBL/GenBank/DDBJ whole genome shotgun (WGS) entry which is preliminary data.</text>
</comment>
<evidence type="ECO:0000256" key="4">
    <source>
        <dbReference type="ARBA" id="ARBA00023187"/>
    </source>
</evidence>
<dbReference type="PANTHER" id="PTHR13288:SF8">
    <property type="entry name" value="SPLICING FACTOR 45"/>
    <property type="match status" value="1"/>
</dbReference>
<evidence type="ECO:0000256" key="7">
    <source>
        <dbReference type="SAM" id="MobiDB-lite"/>
    </source>
</evidence>
<reference evidence="10 11" key="1">
    <citation type="journal article" date="2024" name="Science">
        <title>Giant polyketide synthase enzymes in the biosynthesis of giant marine polyether toxins.</title>
        <authorList>
            <person name="Fallon T.R."/>
            <person name="Shende V.V."/>
            <person name="Wierzbicki I.H."/>
            <person name="Pendleton A.L."/>
            <person name="Watervoot N.F."/>
            <person name="Auber R.P."/>
            <person name="Gonzalez D.J."/>
            <person name="Wisecaver J.H."/>
            <person name="Moore B.S."/>
        </authorList>
    </citation>
    <scope>NUCLEOTIDE SEQUENCE [LARGE SCALE GENOMIC DNA]</scope>
    <source>
        <strain evidence="10 11">12B1</strain>
    </source>
</reference>
<evidence type="ECO:0000313" key="11">
    <source>
        <dbReference type="Proteomes" id="UP001515480"/>
    </source>
</evidence>
<dbReference type="AlphaFoldDB" id="A0AB34IS58"/>
<feature type="region of interest" description="Disordered" evidence="7">
    <location>
        <begin position="139"/>
        <end position="203"/>
    </location>
</feature>
<feature type="region of interest" description="Disordered" evidence="7">
    <location>
        <begin position="1"/>
        <end position="80"/>
    </location>
</feature>
<dbReference type="PROSITE" id="PS50174">
    <property type="entry name" value="G_PATCH"/>
    <property type="match status" value="1"/>
</dbReference>
<dbReference type="InterPro" id="IPR000504">
    <property type="entry name" value="RRM_dom"/>
</dbReference>
<feature type="region of interest" description="Disordered" evidence="7">
    <location>
        <begin position="221"/>
        <end position="264"/>
    </location>
</feature>
<feature type="compositionally biased region" description="Basic and acidic residues" evidence="7">
    <location>
        <begin position="161"/>
        <end position="176"/>
    </location>
</feature>